<evidence type="ECO:0000313" key="4">
    <source>
        <dbReference type="Proteomes" id="UP000184386"/>
    </source>
</evidence>
<dbReference type="EMBL" id="FRAC01000013">
    <property type="protein sequence ID" value="SHK54014.1"/>
    <property type="molecule type" value="Genomic_DNA"/>
</dbReference>
<feature type="compositionally biased region" description="Basic and acidic residues" evidence="1">
    <location>
        <begin position="270"/>
        <end position="298"/>
    </location>
</feature>
<feature type="region of interest" description="Disordered" evidence="1">
    <location>
        <begin position="259"/>
        <end position="298"/>
    </location>
</feature>
<keyword evidence="2" id="KW-0472">Membrane</keyword>
<keyword evidence="4" id="KW-1185">Reference proteome</keyword>
<feature type="transmembrane region" description="Helical" evidence="2">
    <location>
        <begin position="43"/>
        <end position="64"/>
    </location>
</feature>
<accession>A0A1M6TAW7</accession>
<evidence type="ECO:0000313" key="3">
    <source>
        <dbReference type="EMBL" id="SHK54014.1"/>
    </source>
</evidence>
<gene>
    <name evidence="3" type="ORF">SAMN02745136_02719</name>
</gene>
<organism evidence="3 4">
    <name type="scientific">Anaerocolumna jejuensis DSM 15929</name>
    <dbReference type="NCBI Taxonomy" id="1121322"/>
    <lineage>
        <taxon>Bacteria</taxon>
        <taxon>Bacillati</taxon>
        <taxon>Bacillota</taxon>
        <taxon>Clostridia</taxon>
        <taxon>Lachnospirales</taxon>
        <taxon>Lachnospiraceae</taxon>
        <taxon>Anaerocolumna</taxon>
    </lineage>
</organism>
<evidence type="ECO:0000256" key="2">
    <source>
        <dbReference type="SAM" id="Phobius"/>
    </source>
</evidence>
<dbReference type="Proteomes" id="UP000184386">
    <property type="component" value="Unassembled WGS sequence"/>
</dbReference>
<evidence type="ECO:0000256" key="1">
    <source>
        <dbReference type="SAM" id="MobiDB-lite"/>
    </source>
</evidence>
<sequence length="298" mass="33438">MNDIEKILKTALSPNRYPSEELNSKIVKELKESGNMNTGKRKLMIAAVIVMVILILPATVYAAYQYLMPKEAAREMQDNRLSEAFKEEGKDVLKTVTDGSYTVTYLGHVTGESISERTGSAWELFPDRMYVAVAVERTDGTAIKDGDGHSIFVTPLVQGLTPWKYNIVTMNGSYMEKIIGGVLYRITECDNIEVFADKKLYLAVSDTPFFSTEAFNYDENTGEISANEAYKGTNVLFDMKLDSSKADAKKAEAYLKELEKEWNSDTESGNTDKDQKKTEADKTDSEKTPRIEQEKNSD</sequence>
<evidence type="ECO:0008006" key="5">
    <source>
        <dbReference type="Google" id="ProtNLM"/>
    </source>
</evidence>
<keyword evidence="2" id="KW-0812">Transmembrane</keyword>
<dbReference type="AlphaFoldDB" id="A0A1M6TAW7"/>
<dbReference type="RefSeq" id="WP_073276795.1">
    <property type="nucleotide sequence ID" value="NZ_FRAC01000013.1"/>
</dbReference>
<name>A0A1M6TAW7_9FIRM</name>
<reference evidence="3 4" key="1">
    <citation type="submission" date="2016-11" db="EMBL/GenBank/DDBJ databases">
        <authorList>
            <person name="Jaros S."/>
            <person name="Januszkiewicz K."/>
            <person name="Wedrychowicz H."/>
        </authorList>
    </citation>
    <scope>NUCLEOTIDE SEQUENCE [LARGE SCALE GENOMIC DNA]</scope>
    <source>
        <strain evidence="3 4">DSM 15929</strain>
    </source>
</reference>
<dbReference type="OrthoDB" id="1705981at2"/>
<dbReference type="STRING" id="1121322.SAMN02745136_02719"/>
<keyword evidence="2" id="KW-1133">Transmembrane helix</keyword>
<proteinExistence type="predicted"/>
<protein>
    <recommendedName>
        <fullName evidence="5">DUF4179 domain-containing protein</fullName>
    </recommendedName>
</protein>